<dbReference type="InterPro" id="IPR026591">
    <property type="entry name" value="Sirtuin_cat_small_dom_sf"/>
</dbReference>
<evidence type="ECO:0000256" key="2">
    <source>
        <dbReference type="ARBA" id="ARBA00023027"/>
    </source>
</evidence>
<feature type="domain" description="Deacetylase sirtuin-type" evidence="3">
    <location>
        <begin position="1"/>
        <end position="99"/>
    </location>
</feature>
<name>A0A645JLI9_9ZZZZ</name>
<evidence type="ECO:0000313" key="4">
    <source>
        <dbReference type="EMBL" id="MPN64276.1"/>
    </source>
</evidence>
<comment type="caution">
    <text evidence="4">The sequence shown here is derived from an EMBL/GenBank/DDBJ whole genome shotgun (WGS) entry which is preliminary data.</text>
</comment>
<dbReference type="PANTHER" id="PTHR11085:SF4">
    <property type="entry name" value="NAD-DEPENDENT PROTEIN DEACYLASE"/>
    <property type="match status" value="1"/>
</dbReference>
<evidence type="ECO:0000256" key="1">
    <source>
        <dbReference type="ARBA" id="ARBA00022679"/>
    </source>
</evidence>
<gene>
    <name evidence="4" type="primary">cobB_44</name>
    <name evidence="4" type="ORF">SDC9_212047</name>
</gene>
<dbReference type="Gene3D" id="3.30.1600.10">
    <property type="entry name" value="SIR2/SIRT2 'Small Domain"/>
    <property type="match status" value="1"/>
</dbReference>
<keyword evidence="4" id="KW-0378">Hydrolase</keyword>
<dbReference type="Gene3D" id="3.40.50.1220">
    <property type="entry name" value="TPP-binding domain"/>
    <property type="match status" value="1"/>
</dbReference>
<dbReference type="PROSITE" id="PS50305">
    <property type="entry name" value="SIRTUIN"/>
    <property type="match status" value="1"/>
</dbReference>
<dbReference type="Pfam" id="PF02146">
    <property type="entry name" value="SIR2"/>
    <property type="match status" value="1"/>
</dbReference>
<dbReference type="EC" id="3.5.1.-" evidence="4"/>
<dbReference type="EMBL" id="VSSQ01144924">
    <property type="protein sequence ID" value="MPN64276.1"/>
    <property type="molecule type" value="Genomic_DNA"/>
</dbReference>
<dbReference type="GO" id="GO:0070403">
    <property type="term" value="F:NAD+ binding"/>
    <property type="evidence" value="ECO:0007669"/>
    <property type="project" value="InterPro"/>
</dbReference>
<accession>A0A645JLI9</accession>
<sequence length="99" mass="11355">MPLCDIDHGIIKPDVVLYEEPLDRKIIDRALEAISTADTMFVIGTSLVVYPANTFVRYFQGRNLILINKSETRYDSLATITLNEDVIKVVEELERIGWR</sequence>
<reference evidence="4" key="1">
    <citation type="submission" date="2019-08" db="EMBL/GenBank/DDBJ databases">
        <authorList>
            <person name="Kucharzyk K."/>
            <person name="Murdoch R.W."/>
            <person name="Higgins S."/>
            <person name="Loffler F."/>
        </authorList>
    </citation>
    <scope>NUCLEOTIDE SEQUENCE</scope>
</reference>
<dbReference type="PANTHER" id="PTHR11085">
    <property type="entry name" value="NAD-DEPENDENT PROTEIN DEACYLASE SIRTUIN-5, MITOCHONDRIAL-RELATED"/>
    <property type="match status" value="1"/>
</dbReference>
<protein>
    <submittedName>
        <fullName evidence="4">NAD-dependent protein deacetylase</fullName>
        <ecNumber evidence="4">3.5.1.-</ecNumber>
    </submittedName>
</protein>
<evidence type="ECO:0000259" key="3">
    <source>
        <dbReference type="PROSITE" id="PS50305"/>
    </source>
</evidence>
<dbReference type="InterPro" id="IPR050134">
    <property type="entry name" value="NAD-dep_sirtuin_deacylases"/>
</dbReference>
<organism evidence="4">
    <name type="scientific">bioreactor metagenome</name>
    <dbReference type="NCBI Taxonomy" id="1076179"/>
    <lineage>
        <taxon>unclassified sequences</taxon>
        <taxon>metagenomes</taxon>
        <taxon>ecological metagenomes</taxon>
    </lineage>
</organism>
<keyword evidence="2" id="KW-0520">NAD</keyword>
<dbReference type="InterPro" id="IPR026590">
    <property type="entry name" value="Ssirtuin_cat_dom"/>
</dbReference>
<dbReference type="SUPFAM" id="SSF52467">
    <property type="entry name" value="DHS-like NAD/FAD-binding domain"/>
    <property type="match status" value="1"/>
</dbReference>
<dbReference type="GO" id="GO:0017136">
    <property type="term" value="F:histone deacetylase activity, NAD-dependent"/>
    <property type="evidence" value="ECO:0007669"/>
    <property type="project" value="TreeGrafter"/>
</dbReference>
<dbReference type="GO" id="GO:0016787">
    <property type="term" value="F:hydrolase activity"/>
    <property type="evidence" value="ECO:0007669"/>
    <property type="project" value="UniProtKB-KW"/>
</dbReference>
<dbReference type="InterPro" id="IPR003000">
    <property type="entry name" value="Sirtuin"/>
</dbReference>
<dbReference type="InterPro" id="IPR029035">
    <property type="entry name" value="DHS-like_NAD/FAD-binding_dom"/>
</dbReference>
<keyword evidence="1" id="KW-0808">Transferase</keyword>
<dbReference type="AlphaFoldDB" id="A0A645JLI9"/>
<proteinExistence type="predicted"/>